<dbReference type="Proteomes" id="UP000241764">
    <property type="component" value="Unassembled WGS sequence"/>
</dbReference>
<accession>A0A2P7B2Z5</accession>
<dbReference type="EMBL" id="PGGM01000015">
    <property type="protein sequence ID" value="PSH60831.1"/>
    <property type="molecule type" value="Genomic_DNA"/>
</dbReference>
<comment type="caution">
    <text evidence="1">The sequence shown here is derived from an EMBL/GenBank/DDBJ whole genome shotgun (WGS) entry which is preliminary data.</text>
</comment>
<dbReference type="RefSeq" id="WP_106666740.1">
    <property type="nucleotide sequence ID" value="NZ_PGGM01000015.1"/>
</dbReference>
<proteinExistence type="predicted"/>
<gene>
    <name evidence="1" type="ORF">CU103_25005</name>
</gene>
<reference evidence="2" key="1">
    <citation type="submission" date="2017-11" db="EMBL/GenBank/DDBJ databases">
        <authorList>
            <person name="Kuznetsova I."/>
            <person name="Sazanova A."/>
            <person name="Chirak E."/>
            <person name="Safronova V."/>
            <person name="Willems A."/>
        </authorList>
    </citation>
    <scope>NUCLEOTIDE SEQUENCE [LARGE SCALE GENOMIC DNA]</scope>
    <source>
        <strain evidence="2">CCBAU 03422</strain>
    </source>
</reference>
<organism evidence="1 2">
    <name type="scientific">Phyllobacterium sophorae</name>
    <dbReference type="NCBI Taxonomy" id="1520277"/>
    <lineage>
        <taxon>Bacteria</taxon>
        <taxon>Pseudomonadati</taxon>
        <taxon>Pseudomonadota</taxon>
        <taxon>Alphaproteobacteria</taxon>
        <taxon>Hyphomicrobiales</taxon>
        <taxon>Phyllobacteriaceae</taxon>
        <taxon>Phyllobacterium</taxon>
    </lineage>
</organism>
<dbReference type="OrthoDB" id="8420339at2"/>
<keyword evidence="2" id="KW-1185">Reference proteome</keyword>
<evidence type="ECO:0000313" key="2">
    <source>
        <dbReference type="Proteomes" id="UP000241764"/>
    </source>
</evidence>
<name>A0A2P7B2Z5_9HYPH</name>
<protein>
    <submittedName>
        <fullName evidence="1">Uncharacterized protein</fullName>
    </submittedName>
</protein>
<evidence type="ECO:0000313" key="1">
    <source>
        <dbReference type="EMBL" id="PSH60831.1"/>
    </source>
</evidence>
<dbReference type="AlphaFoldDB" id="A0A2P7B2Z5"/>
<sequence>MAQLERPQTTENLDFSGLVCYKTASRRPVMDAEFSTVIATKEEAVELFEKYFRTLDEGVFAPMIRGMTTPDDEGVFAIMRGSGNDMRPFTMACYLVNTRNILSVDESMIFVDLEAAARKARAA</sequence>